<dbReference type="InterPro" id="IPR036770">
    <property type="entry name" value="Ankyrin_rpt-contain_sf"/>
</dbReference>
<protein>
    <submittedName>
        <fullName evidence="2">Ankyrin repeat domain-containing protein</fullName>
    </submittedName>
</protein>
<dbReference type="AlphaFoldDB" id="A0AAU3HMW2"/>
<name>A0AAU3HMW2_9ACTN</name>
<dbReference type="SUPFAM" id="SSF48403">
    <property type="entry name" value="Ankyrin repeat"/>
    <property type="match status" value="1"/>
</dbReference>
<dbReference type="InterPro" id="IPR002110">
    <property type="entry name" value="Ankyrin_rpt"/>
</dbReference>
<dbReference type="Gene3D" id="1.25.40.20">
    <property type="entry name" value="Ankyrin repeat-containing domain"/>
    <property type="match status" value="1"/>
</dbReference>
<evidence type="ECO:0000256" key="1">
    <source>
        <dbReference type="PROSITE-ProRule" id="PRU00023"/>
    </source>
</evidence>
<reference evidence="2" key="1">
    <citation type="submission" date="2022-10" db="EMBL/GenBank/DDBJ databases">
        <title>The complete genomes of actinobacterial strains from the NBC collection.</title>
        <authorList>
            <person name="Joergensen T.S."/>
            <person name="Alvarez Arevalo M."/>
            <person name="Sterndorff E.B."/>
            <person name="Faurdal D."/>
            <person name="Vuksanovic O."/>
            <person name="Mourched A.-S."/>
            <person name="Charusanti P."/>
            <person name="Shaw S."/>
            <person name="Blin K."/>
            <person name="Weber T."/>
        </authorList>
    </citation>
    <scope>NUCLEOTIDE SEQUENCE</scope>
    <source>
        <strain evidence="2">NBC_01393</strain>
    </source>
</reference>
<sequence>MRYGLEGIAQWDGRITRAVGNPHEVAQRDELANATRDGNWQRVLTILSPRDQRSWVNAVRLDGKKRYAPLHQAAWHGAPTDIVQGLLEYGAWRTLRNSVGERPADIAAARGHHHLARILEPEVKHQVPGDVLTDLQRNLYALITRYDKTAPYCVRLPQLEALTELDPPAYWIRVTGGIFIIAFHGFELNVEARGKMDHDSSPVFRITANCVYEPSGEPWTAPTPAAVTIADLFDPEPEHWGLRGDPYLWRALRVHLSDADAPTSVDEVVSRLHTAFGELVGLDLARDRRSSVYRAQYAHGGMSSGMISLDTWRERLMPLLAERARTLLEA</sequence>
<organism evidence="2">
    <name type="scientific">Streptomyces sp. NBC_01393</name>
    <dbReference type="NCBI Taxonomy" id="2903851"/>
    <lineage>
        <taxon>Bacteria</taxon>
        <taxon>Bacillati</taxon>
        <taxon>Actinomycetota</taxon>
        <taxon>Actinomycetes</taxon>
        <taxon>Kitasatosporales</taxon>
        <taxon>Streptomycetaceae</taxon>
        <taxon>Streptomyces</taxon>
    </lineage>
</organism>
<gene>
    <name evidence="2" type="ORF">OG699_00990</name>
</gene>
<dbReference type="EMBL" id="CP109546">
    <property type="protein sequence ID" value="WTZ06733.1"/>
    <property type="molecule type" value="Genomic_DNA"/>
</dbReference>
<accession>A0AAU3HMW2</accession>
<evidence type="ECO:0000313" key="2">
    <source>
        <dbReference type="EMBL" id="WTZ06733.1"/>
    </source>
</evidence>
<keyword evidence="1" id="KW-0040">ANK repeat</keyword>
<dbReference type="PROSITE" id="PS50088">
    <property type="entry name" value="ANK_REPEAT"/>
    <property type="match status" value="1"/>
</dbReference>
<feature type="repeat" description="ANK" evidence="1">
    <location>
        <begin position="65"/>
        <end position="98"/>
    </location>
</feature>
<proteinExistence type="predicted"/>